<evidence type="ECO:0000256" key="1">
    <source>
        <dbReference type="SAM" id="Phobius"/>
    </source>
</evidence>
<evidence type="ECO:0000313" key="4">
    <source>
        <dbReference type="Proteomes" id="UP000334340"/>
    </source>
</evidence>
<dbReference type="Proteomes" id="UP000334340">
    <property type="component" value="Unassembled WGS sequence"/>
</dbReference>
<evidence type="ECO:0000259" key="2">
    <source>
        <dbReference type="Pfam" id="PF09851"/>
    </source>
</evidence>
<sequence length="86" mass="10293">MTMQWEGMAHDSWFWGWGILWMVMLTAFWLLILLVLVLAVRWLWQAGSRIQSIQRPEESAIEILKKRYARGEIGKEEFEAKKRDLL</sequence>
<accession>A0A564ZG80</accession>
<evidence type="ECO:0000313" key="3">
    <source>
        <dbReference type="EMBL" id="VUZ84136.1"/>
    </source>
</evidence>
<keyword evidence="1" id="KW-0812">Transmembrane</keyword>
<gene>
    <name evidence="3" type="ORF">MELA_00502</name>
</gene>
<dbReference type="AlphaFoldDB" id="A0A564ZG80"/>
<protein>
    <recommendedName>
        <fullName evidence="2">SHOCT domain-containing protein</fullName>
    </recommendedName>
</protein>
<keyword evidence="1" id="KW-1133">Transmembrane helix</keyword>
<keyword evidence="4" id="KW-1185">Reference proteome</keyword>
<dbReference type="Pfam" id="PF09851">
    <property type="entry name" value="SHOCT"/>
    <property type="match status" value="1"/>
</dbReference>
<dbReference type="InterPro" id="IPR018649">
    <property type="entry name" value="SHOCT"/>
</dbReference>
<organism evidence="3 4">
    <name type="scientific">Candidatus Methylomirabilis lanthanidiphila</name>
    <dbReference type="NCBI Taxonomy" id="2211376"/>
    <lineage>
        <taxon>Bacteria</taxon>
        <taxon>Candidatus Methylomirabilota</taxon>
        <taxon>Candidatus Methylomirabilia</taxon>
        <taxon>Candidatus Methylomirabilales</taxon>
        <taxon>Candidatus Methylomirabilaceae</taxon>
        <taxon>Candidatus Methylomirabilis</taxon>
    </lineage>
</organism>
<feature type="domain" description="SHOCT" evidence="2">
    <location>
        <begin position="60"/>
        <end position="86"/>
    </location>
</feature>
<keyword evidence="1" id="KW-0472">Membrane</keyword>
<name>A0A564ZG80_9BACT</name>
<proteinExistence type="predicted"/>
<feature type="transmembrane region" description="Helical" evidence="1">
    <location>
        <begin position="20"/>
        <end position="44"/>
    </location>
</feature>
<dbReference type="EMBL" id="CABIKM010000006">
    <property type="protein sequence ID" value="VUZ84136.1"/>
    <property type="molecule type" value="Genomic_DNA"/>
</dbReference>
<reference evidence="3 4" key="1">
    <citation type="submission" date="2019-07" db="EMBL/GenBank/DDBJ databases">
        <authorList>
            <person name="Cremers G."/>
        </authorList>
    </citation>
    <scope>NUCLEOTIDE SEQUENCE [LARGE SCALE GENOMIC DNA]</scope>
</reference>